<evidence type="ECO:0000256" key="1">
    <source>
        <dbReference type="SAM" id="MobiDB-lite"/>
    </source>
</evidence>
<protein>
    <submittedName>
        <fullName evidence="3">Location of vulva defective 1-like isoform X3</fullName>
    </submittedName>
</protein>
<keyword evidence="2" id="KW-0472">Membrane</keyword>
<dbReference type="Proteomes" id="UP000694872">
    <property type="component" value="Unplaced"/>
</dbReference>
<dbReference type="RefSeq" id="XP_013165012.1">
    <property type="nucleotide sequence ID" value="XM_013309558.1"/>
</dbReference>
<keyword evidence="2" id="KW-0812">Transmembrane</keyword>
<evidence type="ECO:0000313" key="3">
    <source>
        <dbReference type="RefSeq" id="XP_013165012.1"/>
    </source>
</evidence>
<gene>
    <name evidence="3" type="primary">LOC106115912</name>
</gene>
<dbReference type="AlphaFoldDB" id="A0AAJ6Z480"/>
<name>A0AAJ6Z480_PAPXU</name>
<proteinExistence type="predicted"/>
<feature type="transmembrane region" description="Helical" evidence="2">
    <location>
        <begin position="209"/>
        <end position="235"/>
    </location>
</feature>
<organism evidence="3">
    <name type="scientific">Papilio xuthus</name>
    <name type="common">Asian swallowtail butterfly</name>
    <dbReference type="NCBI Taxonomy" id="66420"/>
    <lineage>
        <taxon>Eukaryota</taxon>
        <taxon>Metazoa</taxon>
        <taxon>Ecdysozoa</taxon>
        <taxon>Arthropoda</taxon>
        <taxon>Hexapoda</taxon>
        <taxon>Insecta</taxon>
        <taxon>Pterygota</taxon>
        <taxon>Neoptera</taxon>
        <taxon>Endopterygota</taxon>
        <taxon>Lepidoptera</taxon>
        <taxon>Glossata</taxon>
        <taxon>Ditrysia</taxon>
        <taxon>Papilionoidea</taxon>
        <taxon>Papilionidae</taxon>
        <taxon>Papilioninae</taxon>
        <taxon>Papilio</taxon>
    </lineage>
</organism>
<feature type="region of interest" description="Disordered" evidence="1">
    <location>
        <begin position="89"/>
        <end position="203"/>
    </location>
</feature>
<reference evidence="3" key="1">
    <citation type="submission" date="2025-08" db="UniProtKB">
        <authorList>
            <consortium name="RefSeq"/>
        </authorList>
    </citation>
    <scope>IDENTIFICATION</scope>
</reference>
<keyword evidence="2" id="KW-1133">Transmembrane helix</keyword>
<accession>A0AAJ6Z480</accession>
<evidence type="ECO:0000256" key="2">
    <source>
        <dbReference type="SAM" id="Phobius"/>
    </source>
</evidence>
<feature type="compositionally biased region" description="Polar residues" evidence="1">
    <location>
        <begin position="181"/>
        <end position="193"/>
    </location>
</feature>
<feature type="compositionally biased region" description="Low complexity" evidence="1">
    <location>
        <begin position="160"/>
        <end position="176"/>
    </location>
</feature>
<dbReference type="GeneID" id="106115912"/>
<sequence length="253" mass="26617">MFQDKTCNLNINLKAGIVQFSLADLCEKRKGCSIKSASISATEVSSILKPIDKPTDPLLSSTPKATESETVKPVDPAIISVSEVSSTLKPIDKPTDPLLSSTPKATESETVKPVDPAIISATEVSSSLKPTDKPTDPLLSSTPKATESEPKDPVIGENGSSIASSTAPTSTITSSAESKDSSGITTTMSSLDKSSAGAHVNSEKSDSKFSGGVVFLLFLCGVVVGVLGFFMVIYIRKRYRGRSYETNDPPQEP</sequence>